<sequence length="566" mass="60984">MNEIGQAVMDILDQLVDKVLGGQPVRTDGKPVNQVVYSQMRVGRPIDVREFADPWSPSGGATLQAEVPAGTTATTVAPVTPAVAAGAAPAAPTPPPPPAKPQPDPKFRRAIDAAFNTTLLVDELLEVTNDGTYQPFPTGRSLSVMWNAIINAMQPKATAPPAPDVQQRIDAANKVLYVMDADGQITGKTPAFKNYQNNSLAFAQAKKDFNDAQTSAMADPAKAESWPQDSVFYQTKVNNAWDDFQTAGAAQVEAALDVIQSVGRSVQAHMIAQARKLFDAWNLGIAGVPSPVAYARISPTTWYDHRDKEIGFTRLEVTQQKASEFNSTHTDRFSHNFSSAESSSVSAGATVPVPWVPGLTIGGSGSHSEAGTHGDGQGDENRTYQFHSDAKNVTIDVEWGLCTIERPWLLSDLFHMENWYLVGGRKDSISTGSVEGQEHDEHHLMPSIPLQFLVVRDVKIHADSWGSDSDTLHKAHDDWRADTEQHADSQSGSVGFLGFGGSASHSSSEQHADSASSGSTDDSSEWSWDFDGETLTISGTQIVGWISEIVPSCPPEDDPQLPAEQK</sequence>
<reference evidence="2" key="1">
    <citation type="journal article" date="2014" name="Int. J. Syst. Evol. Microbiol.">
        <title>Complete genome sequence of Corynebacterium casei LMG S-19264T (=DSM 44701T), isolated from a smear-ripened cheese.</title>
        <authorList>
            <consortium name="US DOE Joint Genome Institute (JGI-PGF)"/>
            <person name="Walter F."/>
            <person name="Albersmeier A."/>
            <person name="Kalinowski J."/>
            <person name="Ruckert C."/>
        </authorList>
    </citation>
    <scope>NUCLEOTIDE SEQUENCE</scope>
    <source>
        <strain evidence="2">JCM 4646</strain>
    </source>
</reference>
<reference evidence="2" key="2">
    <citation type="submission" date="2020-09" db="EMBL/GenBank/DDBJ databases">
        <authorList>
            <person name="Sun Q."/>
            <person name="Ohkuma M."/>
        </authorList>
    </citation>
    <scope>NUCLEOTIDE SEQUENCE</scope>
    <source>
        <strain evidence="2">JCM 4646</strain>
    </source>
</reference>
<protein>
    <submittedName>
        <fullName evidence="2">Uncharacterized protein</fullName>
    </submittedName>
</protein>
<feature type="region of interest" description="Disordered" evidence="1">
    <location>
        <begin position="84"/>
        <end position="103"/>
    </location>
</feature>
<feature type="compositionally biased region" description="Pro residues" evidence="1">
    <location>
        <begin position="91"/>
        <end position="102"/>
    </location>
</feature>
<accession>A0A919KU00</accession>
<evidence type="ECO:0000313" key="3">
    <source>
        <dbReference type="Proteomes" id="UP000617734"/>
    </source>
</evidence>
<gene>
    <name evidence="2" type="ORF">GCM10018781_36730</name>
</gene>
<feature type="region of interest" description="Disordered" evidence="1">
    <location>
        <begin position="479"/>
        <end position="527"/>
    </location>
</feature>
<name>A0A919KU00_9ACTN</name>
<evidence type="ECO:0000313" key="2">
    <source>
        <dbReference type="EMBL" id="GHH73105.1"/>
    </source>
</evidence>
<keyword evidence="3" id="KW-1185">Reference proteome</keyword>
<organism evidence="2 3">
    <name type="scientific">Kitasatospora indigofera</name>
    <dbReference type="NCBI Taxonomy" id="67307"/>
    <lineage>
        <taxon>Bacteria</taxon>
        <taxon>Bacillati</taxon>
        <taxon>Actinomycetota</taxon>
        <taxon>Actinomycetes</taxon>
        <taxon>Kitasatosporales</taxon>
        <taxon>Streptomycetaceae</taxon>
        <taxon>Kitasatospora</taxon>
    </lineage>
</organism>
<evidence type="ECO:0000256" key="1">
    <source>
        <dbReference type="SAM" id="MobiDB-lite"/>
    </source>
</evidence>
<dbReference type="RefSeq" id="WP_190211940.1">
    <property type="nucleotide sequence ID" value="NZ_BNBO01000019.1"/>
</dbReference>
<feature type="region of interest" description="Disordered" evidence="1">
    <location>
        <begin position="362"/>
        <end position="383"/>
    </location>
</feature>
<dbReference type="GeneID" id="95354088"/>
<dbReference type="Proteomes" id="UP000617734">
    <property type="component" value="Unassembled WGS sequence"/>
</dbReference>
<dbReference type="AlphaFoldDB" id="A0A919KU00"/>
<comment type="caution">
    <text evidence="2">The sequence shown here is derived from an EMBL/GenBank/DDBJ whole genome shotgun (WGS) entry which is preliminary data.</text>
</comment>
<feature type="compositionally biased region" description="Low complexity" evidence="1">
    <location>
        <begin position="502"/>
        <end position="521"/>
    </location>
</feature>
<proteinExistence type="predicted"/>
<dbReference type="EMBL" id="BNBO01000019">
    <property type="protein sequence ID" value="GHH73105.1"/>
    <property type="molecule type" value="Genomic_DNA"/>
</dbReference>